<reference evidence="2 3" key="1">
    <citation type="submission" date="2019-06" db="EMBL/GenBank/DDBJ databases">
        <title>Persicimonas caeni gen. nov., sp. nov., a predatory bacterium isolated from solar saltern.</title>
        <authorList>
            <person name="Wang S."/>
        </authorList>
    </citation>
    <scope>NUCLEOTIDE SEQUENCE [LARGE SCALE GENOMIC DNA]</scope>
    <source>
        <strain evidence="2 3">YN101</strain>
    </source>
</reference>
<feature type="region of interest" description="Disordered" evidence="1">
    <location>
        <begin position="275"/>
        <end position="297"/>
    </location>
</feature>
<accession>A0A4Y6PZ72</accession>
<dbReference type="EMBL" id="CP041186">
    <property type="protein sequence ID" value="QDG53540.1"/>
    <property type="molecule type" value="Genomic_DNA"/>
</dbReference>
<proteinExistence type="predicted"/>
<name>A0A4Y6PZ72_PERCE</name>
<evidence type="ECO:0000313" key="2">
    <source>
        <dbReference type="EMBL" id="QDG53540.1"/>
    </source>
</evidence>
<dbReference type="AlphaFoldDB" id="A0A4Y6PZ72"/>
<keyword evidence="3" id="KW-1185">Reference proteome</keyword>
<dbReference type="Proteomes" id="UP000315995">
    <property type="component" value="Chromosome"/>
</dbReference>
<evidence type="ECO:0000313" key="3">
    <source>
        <dbReference type="Proteomes" id="UP000315995"/>
    </source>
</evidence>
<evidence type="ECO:0000256" key="1">
    <source>
        <dbReference type="SAM" id="MobiDB-lite"/>
    </source>
</evidence>
<sequence length="297" mass="32093">MAVDERELTRRKLHHEALDGLRSGSLEEAALGLTAAWEQAHVAAPIEPAHEGLDIEALGALYLAFPELPVTPDVRRSKDALEGILGFLRASSSPTCSPASPWPSAPRIAPGCSGRAASTCSAGPTASIGDRHGAKAVVDRVVSEFAEACGLELDDHVKPEVLHDSFWYDDGNEAWLVDEESYEFETMHESAMTRRLLEAVEAEDFAAVEGIARWTKPMLSTTTSARGCTRLSCSPSSSRRRFRTGSARSIFAGFMTAIGGASRRVGLPDCFAPVSSKTTSPIWRERATPTDSPRRLR</sequence>
<organism evidence="2 3">
    <name type="scientific">Persicimonas caeni</name>
    <dbReference type="NCBI Taxonomy" id="2292766"/>
    <lineage>
        <taxon>Bacteria</taxon>
        <taxon>Deltaproteobacteria</taxon>
        <taxon>Bradymonadales</taxon>
        <taxon>Bradymonadaceae</taxon>
        <taxon>Persicimonas</taxon>
    </lineage>
</organism>
<feature type="compositionally biased region" description="Basic and acidic residues" evidence="1">
    <location>
        <begin position="283"/>
        <end position="297"/>
    </location>
</feature>
<accession>A0A5B8YAV1</accession>
<dbReference type="RefSeq" id="WP_141199994.1">
    <property type="nucleotide sequence ID" value="NZ_CP041186.1"/>
</dbReference>
<gene>
    <name evidence="2" type="ORF">FIV42_23190</name>
</gene>
<protein>
    <submittedName>
        <fullName evidence="2">Uncharacterized protein</fullName>
    </submittedName>
</protein>